<dbReference type="FunCoup" id="F6XEP3">
    <property type="interactions" value="37"/>
</dbReference>
<evidence type="ECO:0000313" key="3">
    <source>
        <dbReference type="Ensembl" id="ENSMODP00000019155.2"/>
    </source>
</evidence>
<dbReference type="STRING" id="13616.ENSMODP00000019155"/>
<dbReference type="AlphaFoldDB" id="F6XEP3"/>
<dbReference type="InParanoid" id="F6XEP3"/>
<name>F6XEP3_MONDO</name>
<organism evidence="3 4">
    <name type="scientific">Monodelphis domestica</name>
    <name type="common">Gray short-tailed opossum</name>
    <dbReference type="NCBI Taxonomy" id="13616"/>
    <lineage>
        <taxon>Eukaryota</taxon>
        <taxon>Metazoa</taxon>
        <taxon>Chordata</taxon>
        <taxon>Craniata</taxon>
        <taxon>Vertebrata</taxon>
        <taxon>Euteleostomi</taxon>
        <taxon>Mammalia</taxon>
        <taxon>Metatheria</taxon>
        <taxon>Didelphimorphia</taxon>
        <taxon>Didelphidae</taxon>
        <taxon>Monodelphis</taxon>
    </lineage>
</organism>
<dbReference type="InterPro" id="IPR052111">
    <property type="entry name" value="Spermatogenesis_Ciliary_MAP"/>
</dbReference>
<sequence>MEGDMDEEMLHQLYLWVDTSPCPRPILAAEVVKFYFPKMVEMHNYVPANSVQQKVNNWVHLNRKVLHKLNFSVPEDVIQKIAQCSPGVVELVLQPLRERLEERKRKRQGVGSSQVHALGPHSGQKSMRGEGLREGSPSIRPGGQWGMGFSLGSLSRGGGASWPPAGMKGGGAVGRWRKFHGRRLVRDKHLRLSDLSKITQIGLSETRFEPRTSSLSIVPPSCTAPFLDNSSNT</sequence>
<dbReference type="Pfam" id="PF06294">
    <property type="entry name" value="CH_2"/>
    <property type="match status" value="1"/>
</dbReference>
<dbReference type="Gene3D" id="1.10.418.10">
    <property type="entry name" value="Calponin-like domain"/>
    <property type="match status" value="1"/>
</dbReference>
<proteinExistence type="predicted"/>
<dbReference type="GO" id="GO:0008017">
    <property type="term" value="F:microtubule binding"/>
    <property type="evidence" value="ECO:0000318"/>
    <property type="project" value="GO_Central"/>
</dbReference>
<evidence type="ECO:0000313" key="4">
    <source>
        <dbReference type="Proteomes" id="UP000002280"/>
    </source>
</evidence>
<feature type="domain" description="CH-like" evidence="2">
    <location>
        <begin position="26"/>
        <end position="97"/>
    </location>
</feature>
<reference evidence="3 4" key="1">
    <citation type="journal article" date="2007" name="Nature">
        <title>Genome of the marsupial Monodelphis domestica reveals innovation in non-coding sequences.</title>
        <authorList>
            <person name="Mikkelsen T.S."/>
            <person name="Wakefield M.J."/>
            <person name="Aken B."/>
            <person name="Amemiya C.T."/>
            <person name="Chang J.L."/>
            <person name="Duke S."/>
            <person name="Garber M."/>
            <person name="Gentles A.J."/>
            <person name="Goodstadt L."/>
            <person name="Heger A."/>
            <person name="Jurka J."/>
            <person name="Kamal M."/>
            <person name="Mauceli E."/>
            <person name="Searle S.M."/>
            <person name="Sharpe T."/>
            <person name="Baker M.L."/>
            <person name="Batzer M.A."/>
            <person name="Benos P.V."/>
            <person name="Belov K."/>
            <person name="Clamp M."/>
            <person name="Cook A."/>
            <person name="Cuff J."/>
            <person name="Das R."/>
            <person name="Davidow L."/>
            <person name="Deakin J.E."/>
            <person name="Fazzari M.J."/>
            <person name="Glass J.L."/>
            <person name="Grabherr M."/>
            <person name="Greally J.M."/>
            <person name="Gu W."/>
            <person name="Hore T.A."/>
            <person name="Huttley G.A."/>
            <person name="Kleber M."/>
            <person name="Jirtle R.L."/>
            <person name="Koina E."/>
            <person name="Lee J.T."/>
            <person name="Mahony S."/>
            <person name="Marra M.A."/>
            <person name="Miller R.D."/>
            <person name="Nicholls R.D."/>
            <person name="Oda M."/>
            <person name="Papenfuss A.T."/>
            <person name="Parra Z.E."/>
            <person name="Pollock D.D."/>
            <person name="Ray D.A."/>
            <person name="Schein J.E."/>
            <person name="Speed T.P."/>
            <person name="Thompson K."/>
            <person name="VandeBerg J.L."/>
            <person name="Wade C.M."/>
            <person name="Walker J.A."/>
            <person name="Waters P.D."/>
            <person name="Webber C."/>
            <person name="Weidman J.R."/>
            <person name="Xie X."/>
            <person name="Zody M.C."/>
            <person name="Baldwin J."/>
            <person name="Abdouelleil A."/>
            <person name="Abdulkadir J."/>
            <person name="Abebe A."/>
            <person name="Abera B."/>
            <person name="Abreu J."/>
            <person name="Acer S.C."/>
            <person name="Aftuck L."/>
            <person name="Alexander A."/>
            <person name="An P."/>
            <person name="Anderson E."/>
            <person name="Anderson S."/>
            <person name="Arachi H."/>
            <person name="Azer M."/>
            <person name="Bachantsang P."/>
            <person name="Barry A."/>
            <person name="Bayul T."/>
            <person name="Berlin A."/>
            <person name="Bessette D."/>
            <person name="Bloom T."/>
            <person name="Bloom T."/>
            <person name="Boguslavskiy L."/>
            <person name="Bonnet C."/>
            <person name="Boukhgalter B."/>
            <person name="Bourzgui I."/>
            <person name="Brown A."/>
            <person name="Cahill P."/>
            <person name="Channer S."/>
            <person name="Cheshatsang Y."/>
            <person name="Chuda L."/>
            <person name="Citroen M."/>
            <person name="Collymore A."/>
            <person name="Cooke P."/>
            <person name="Costello M."/>
            <person name="D'Aco K."/>
            <person name="Daza R."/>
            <person name="De Haan G."/>
            <person name="DeGray S."/>
            <person name="DeMaso C."/>
            <person name="Dhargay N."/>
            <person name="Dooley K."/>
            <person name="Dooley E."/>
            <person name="Doricent M."/>
            <person name="Dorje P."/>
            <person name="Dorjee K."/>
            <person name="Dupes A."/>
            <person name="Elong R."/>
            <person name="Falk J."/>
            <person name="Farina A."/>
            <person name="Faro S."/>
            <person name="Ferguson D."/>
            <person name="Fisher S."/>
            <person name="Foley C.D."/>
            <person name="Franke A."/>
            <person name="Friedrich D."/>
            <person name="Gadbois L."/>
            <person name="Gearin G."/>
            <person name="Gearin C.R."/>
            <person name="Giannoukos G."/>
            <person name="Goode T."/>
            <person name="Graham J."/>
            <person name="Grandbois E."/>
            <person name="Grewal S."/>
            <person name="Gyaltsen K."/>
            <person name="Hafez N."/>
            <person name="Hagos B."/>
            <person name="Hall J."/>
            <person name="Henson C."/>
            <person name="Hollinger A."/>
            <person name="Honan T."/>
            <person name="Huard M.D."/>
            <person name="Hughes L."/>
            <person name="Hurhula B."/>
            <person name="Husby M.E."/>
            <person name="Kamat A."/>
            <person name="Kanga B."/>
            <person name="Kashin S."/>
            <person name="Khazanovich D."/>
            <person name="Kisner P."/>
            <person name="Lance K."/>
            <person name="Lara M."/>
            <person name="Lee W."/>
            <person name="Lennon N."/>
            <person name="Letendre F."/>
            <person name="LeVine R."/>
            <person name="Lipovsky A."/>
            <person name="Liu X."/>
            <person name="Liu J."/>
            <person name="Liu S."/>
            <person name="Lokyitsang T."/>
            <person name="Lokyitsang Y."/>
            <person name="Lubonja R."/>
            <person name="Lui A."/>
            <person name="MacDonald P."/>
            <person name="Magnisalis V."/>
            <person name="Maru K."/>
            <person name="Matthews C."/>
            <person name="McCusker W."/>
            <person name="McDonough S."/>
            <person name="Mehta T."/>
            <person name="Meldrim J."/>
            <person name="Meneus L."/>
            <person name="Mihai O."/>
            <person name="Mihalev A."/>
            <person name="Mihova T."/>
            <person name="Mittelman R."/>
            <person name="Mlenga V."/>
            <person name="Montmayeur A."/>
            <person name="Mulrain L."/>
            <person name="Navidi A."/>
            <person name="Naylor J."/>
            <person name="Negash T."/>
            <person name="Nguyen T."/>
            <person name="Nguyen N."/>
            <person name="Nicol R."/>
            <person name="Norbu C."/>
            <person name="Norbu N."/>
            <person name="Novod N."/>
            <person name="O'Neill B."/>
            <person name="Osman S."/>
            <person name="Markiewicz E."/>
            <person name="Oyono O.L."/>
            <person name="Patti C."/>
            <person name="Phunkhang P."/>
            <person name="Pierre F."/>
            <person name="Priest M."/>
            <person name="Raghuraman S."/>
            <person name="Rege F."/>
            <person name="Reyes R."/>
            <person name="Rise C."/>
            <person name="Rogov P."/>
            <person name="Ross K."/>
            <person name="Ryan E."/>
            <person name="Settipalli S."/>
            <person name="Shea T."/>
            <person name="Sherpa N."/>
            <person name="Shi L."/>
            <person name="Shih D."/>
            <person name="Sparrow T."/>
            <person name="Spaulding J."/>
            <person name="Stalker J."/>
            <person name="Stange-Thomann N."/>
            <person name="Stavropoulos S."/>
            <person name="Stone C."/>
            <person name="Strader C."/>
            <person name="Tesfaye S."/>
            <person name="Thomson T."/>
            <person name="Thoulutsang Y."/>
            <person name="Thoulutsang D."/>
            <person name="Topham K."/>
            <person name="Topping I."/>
            <person name="Tsamla T."/>
            <person name="Vassiliev H."/>
            <person name="Vo A."/>
            <person name="Wangchuk T."/>
            <person name="Wangdi T."/>
            <person name="Weiand M."/>
            <person name="Wilkinson J."/>
            <person name="Wilson A."/>
            <person name="Yadav S."/>
            <person name="Young G."/>
            <person name="Yu Q."/>
            <person name="Zembek L."/>
            <person name="Zhong D."/>
            <person name="Zimmer A."/>
            <person name="Zwirko Z."/>
            <person name="Jaffe D.B."/>
            <person name="Alvarez P."/>
            <person name="Brockman W."/>
            <person name="Butler J."/>
            <person name="Chin C."/>
            <person name="Gnerre S."/>
            <person name="MacCallum I."/>
            <person name="Graves J.A."/>
            <person name="Ponting C.P."/>
            <person name="Breen M."/>
            <person name="Samollow P.B."/>
            <person name="Lander E.S."/>
            <person name="Lindblad-Toh K."/>
        </authorList>
    </citation>
    <scope>NUCLEOTIDE SEQUENCE [LARGE SCALE GENOMIC DNA]</scope>
</reference>
<dbReference type="InterPro" id="IPR036872">
    <property type="entry name" value="CH_dom_sf"/>
</dbReference>
<dbReference type="GeneTree" id="ENSGT00910000144159"/>
<accession>F6XEP3</accession>
<dbReference type="FunFam" id="1.10.418.10:FF:000059">
    <property type="entry name" value="RIKEN cDNA 6430531B16 gene"/>
    <property type="match status" value="1"/>
</dbReference>
<keyword evidence="4" id="KW-1185">Reference proteome</keyword>
<reference evidence="3" key="3">
    <citation type="submission" date="2025-09" db="UniProtKB">
        <authorList>
            <consortium name="Ensembl"/>
        </authorList>
    </citation>
    <scope>IDENTIFICATION</scope>
</reference>
<protein>
    <recommendedName>
        <fullName evidence="2">CH-like domain-containing protein</fullName>
    </recommendedName>
</protein>
<dbReference type="eggNOG" id="ENOG502S497">
    <property type="taxonomic scope" value="Eukaryota"/>
</dbReference>
<evidence type="ECO:0000259" key="2">
    <source>
        <dbReference type="Pfam" id="PF06294"/>
    </source>
</evidence>
<dbReference type="InterPro" id="IPR010441">
    <property type="entry name" value="CH_2"/>
</dbReference>
<dbReference type="Proteomes" id="UP000002280">
    <property type="component" value="Chromosome 1"/>
</dbReference>
<dbReference type="HOGENOM" id="CLU_069635_3_0_1"/>
<dbReference type="Ensembl" id="ENSMODT00000019500.2">
    <property type="protein sequence ID" value="ENSMODP00000019155.2"/>
    <property type="gene ID" value="ENSMODG00000015340.2"/>
</dbReference>
<dbReference type="PANTHER" id="PTHR12509:SF9">
    <property type="entry name" value="SPERM FLAGELLAR PROTEIN 1 ISOFORM X1"/>
    <property type="match status" value="1"/>
</dbReference>
<feature type="region of interest" description="Disordered" evidence="1">
    <location>
        <begin position="103"/>
        <end position="144"/>
    </location>
</feature>
<dbReference type="Bgee" id="ENSMODG00000015340">
    <property type="expression patterns" value="Expressed in spermatid and 17 other cell types or tissues"/>
</dbReference>
<dbReference type="PANTHER" id="PTHR12509">
    <property type="entry name" value="SPERMATOGENESIS-ASSOCIATED 4-RELATED"/>
    <property type="match status" value="1"/>
</dbReference>
<dbReference type="GO" id="GO:0005930">
    <property type="term" value="C:axoneme"/>
    <property type="evidence" value="ECO:0000318"/>
    <property type="project" value="GO_Central"/>
</dbReference>
<reference evidence="3" key="2">
    <citation type="submission" date="2025-08" db="UniProtKB">
        <authorList>
            <consortium name="Ensembl"/>
        </authorList>
    </citation>
    <scope>IDENTIFICATION</scope>
</reference>
<evidence type="ECO:0000256" key="1">
    <source>
        <dbReference type="SAM" id="MobiDB-lite"/>
    </source>
</evidence>
<dbReference type="GO" id="GO:0051493">
    <property type="term" value="P:regulation of cytoskeleton organization"/>
    <property type="evidence" value="ECO:0000318"/>
    <property type="project" value="GO_Central"/>
</dbReference>